<organism evidence="1 2">
    <name type="scientific">Kickxella alabastrina</name>
    <dbReference type="NCBI Taxonomy" id="61397"/>
    <lineage>
        <taxon>Eukaryota</taxon>
        <taxon>Fungi</taxon>
        <taxon>Fungi incertae sedis</taxon>
        <taxon>Zoopagomycota</taxon>
        <taxon>Kickxellomycotina</taxon>
        <taxon>Kickxellomycetes</taxon>
        <taxon>Kickxellales</taxon>
        <taxon>Kickxellaceae</taxon>
        <taxon>Kickxella</taxon>
    </lineage>
</organism>
<evidence type="ECO:0000313" key="2">
    <source>
        <dbReference type="Proteomes" id="UP001150581"/>
    </source>
</evidence>
<proteinExistence type="predicted"/>
<feature type="non-terminal residue" evidence="1">
    <location>
        <position position="278"/>
    </location>
</feature>
<dbReference type="Proteomes" id="UP001150581">
    <property type="component" value="Unassembled WGS sequence"/>
</dbReference>
<protein>
    <submittedName>
        <fullName evidence="1">Uncharacterized protein</fullName>
    </submittedName>
</protein>
<accession>A0ACC1I940</accession>
<evidence type="ECO:0000313" key="1">
    <source>
        <dbReference type="EMBL" id="KAJ1890665.1"/>
    </source>
</evidence>
<keyword evidence="2" id="KW-1185">Reference proteome</keyword>
<dbReference type="EMBL" id="JANBPG010001298">
    <property type="protein sequence ID" value="KAJ1890665.1"/>
    <property type="molecule type" value="Genomic_DNA"/>
</dbReference>
<reference evidence="1" key="1">
    <citation type="submission" date="2022-07" db="EMBL/GenBank/DDBJ databases">
        <title>Phylogenomic reconstructions and comparative analyses of Kickxellomycotina fungi.</title>
        <authorList>
            <person name="Reynolds N.K."/>
            <person name="Stajich J.E."/>
            <person name="Barry K."/>
            <person name="Grigoriev I.V."/>
            <person name="Crous P."/>
            <person name="Smith M.E."/>
        </authorList>
    </citation>
    <scope>NUCLEOTIDE SEQUENCE</scope>
    <source>
        <strain evidence="1">Benny 63K</strain>
    </source>
</reference>
<sequence>MSSIDNTYFGPIDIFLPISADKEVLQRSNGTRLKNDMITQSLSSYYAMPVIVNPQGWLTTGTSPPPTQASDSASTIDEQSATPEPTPLVDTPDAGSPSLPILAYVLPSKDISAYFSEKRSMLYCKKTKMLKTKAPNAYTLFRLDHIKSVKGQGYSATNINEVISRAWAKLSLSKKNHYTELSRGLQQKLSTLHRQTPSLSKTRRFKSPAKAVKKSEANYVDVEVVPDNQKWVDVVDCRGFIKKILIFTDYYNQEHTPVDYIKYESAEIDCGIQYPELL</sequence>
<name>A0ACC1I940_9FUNG</name>
<comment type="caution">
    <text evidence="1">The sequence shown here is derived from an EMBL/GenBank/DDBJ whole genome shotgun (WGS) entry which is preliminary data.</text>
</comment>
<gene>
    <name evidence="1" type="ORF">LPJ66_007344</name>
</gene>